<protein>
    <submittedName>
        <fullName evidence="7">Cytochrome c</fullName>
    </submittedName>
</protein>
<evidence type="ECO:0000256" key="1">
    <source>
        <dbReference type="ARBA" id="ARBA00022617"/>
    </source>
</evidence>
<dbReference type="RefSeq" id="WP_304378075.1">
    <property type="nucleotide sequence ID" value="NZ_JAUOZU010000015.1"/>
</dbReference>
<feature type="chain" id="PRO_5045841994" evidence="5">
    <location>
        <begin position="23"/>
        <end position="116"/>
    </location>
</feature>
<dbReference type="PROSITE" id="PS51007">
    <property type="entry name" value="CYTC"/>
    <property type="match status" value="1"/>
</dbReference>
<dbReference type="Proteomes" id="UP001174932">
    <property type="component" value="Unassembled WGS sequence"/>
</dbReference>
<dbReference type="Pfam" id="PF13442">
    <property type="entry name" value="Cytochrome_CBB3"/>
    <property type="match status" value="1"/>
</dbReference>
<reference evidence="7" key="1">
    <citation type="journal article" date="2015" name="Int. J. Syst. Evol. Microbiol.">
        <title>Rhizobium alvei sp. nov., isolated from a freshwater river.</title>
        <authorList>
            <person name="Sheu S.Y."/>
            <person name="Huang H.W."/>
            <person name="Young C.C."/>
            <person name="Chen W.M."/>
        </authorList>
    </citation>
    <scope>NUCLEOTIDE SEQUENCE</scope>
    <source>
        <strain evidence="7">TNR-22</strain>
    </source>
</reference>
<keyword evidence="1 4" id="KW-0349">Heme</keyword>
<dbReference type="EMBL" id="JAUOZU010000015">
    <property type="protein sequence ID" value="MDO6966155.1"/>
    <property type="molecule type" value="Genomic_DNA"/>
</dbReference>
<dbReference type="InterPro" id="IPR009056">
    <property type="entry name" value="Cyt_c-like_dom"/>
</dbReference>
<keyword evidence="3 4" id="KW-0408">Iron</keyword>
<keyword evidence="5" id="KW-0732">Signal</keyword>
<proteinExistence type="predicted"/>
<evidence type="ECO:0000256" key="4">
    <source>
        <dbReference type="PROSITE-ProRule" id="PRU00433"/>
    </source>
</evidence>
<feature type="signal peptide" evidence="5">
    <location>
        <begin position="1"/>
        <end position="22"/>
    </location>
</feature>
<reference evidence="7" key="2">
    <citation type="submission" date="2023-07" db="EMBL/GenBank/DDBJ databases">
        <authorList>
            <person name="Shen H."/>
        </authorList>
    </citation>
    <scope>NUCLEOTIDE SEQUENCE</scope>
    <source>
        <strain evidence="7">TNR-22</strain>
    </source>
</reference>
<evidence type="ECO:0000259" key="6">
    <source>
        <dbReference type="PROSITE" id="PS51007"/>
    </source>
</evidence>
<evidence type="ECO:0000313" key="7">
    <source>
        <dbReference type="EMBL" id="MDO6966155.1"/>
    </source>
</evidence>
<sequence length="116" mass="12581">MRMTLFPSLLLSMLSASGAALAADAPAGVKRGKQVFAKWCAPCHGPGRHTPGTMALHFKYNDDPPPLLEMRGDLDIDMLAYTIRNGASIMPSFRKTEISDADIEALAMYLKASARK</sequence>
<evidence type="ECO:0000313" key="8">
    <source>
        <dbReference type="Proteomes" id="UP001174932"/>
    </source>
</evidence>
<comment type="caution">
    <text evidence="7">The sequence shown here is derived from an EMBL/GenBank/DDBJ whole genome shotgun (WGS) entry which is preliminary data.</text>
</comment>
<dbReference type="Gene3D" id="1.10.760.10">
    <property type="entry name" value="Cytochrome c-like domain"/>
    <property type="match status" value="1"/>
</dbReference>
<keyword evidence="8" id="KW-1185">Reference proteome</keyword>
<dbReference type="InterPro" id="IPR036909">
    <property type="entry name" value="Cyt_c-like_dom_sf"/>
</dbReference>
<evidence type="ECO:0000256" key="3">
    <source>
        <dbReference type="ARBA" id="ARBA00023004"/>
    </source>
</evidence>
<evidence type="ECO:0000256" key="5">
    <source>
        <dbReference type="SAM" id="SignalP"/>
    </source>
</evidence>
<name>A0ABT8YR19_9HYPH</name>
<accession>A0ABT8YR19</accession>
<evidence type="ECO:0000256" key="2">
    <source>
        <dbReference type="ARBA" id="ARBA00022723"/>
    </source>
</evidence>
<feature type="domain" description="Cytochrome c" evidence="6">
    <location>
        <begin position="27"/>
        <end position="114"/>
    </location>
</feature>
<keyword evidence="2 4" id="KW-0479">Metal-binding</keyword>
<gene>
    <name evidence="7" type="ORF">Q4481_19555</name>
</gene>
<dbReference type="SUPFAM" id="SSF46626">
    <property type="entry name" value="Cytochrome c"/>
    <property type="match status" value="1"/>
</dbReference>
<organism evidence="7 8">
    <name type="scientific">Rhizobium alvei</name>
    <dbReference type="NCBI Taxonomy" id="1132659"/>
    <lineage>
        <taxon>Bacteria</taxon>
        <taxon>Pseudomonadati</taxon>
        <taxon>Pseudomonadota</taxon>
        <taxon>Alphaproteobacteria</taxon>
        <taxon>Hyphomicrobiales</taxon>
        <taxon>Rhizobiaceae</taxon>
        <taxon>Rhizobium/Agrobacterium group</taxon>
        <taxon>Rhizobium</taxon>
    </lineage>
</organism>